<name>A0ABW5QMY6_9HYPH</name>
<dbReference type="EMBL" id="JBHUNP010000001">
    <property type="protein sequence ID" value="MFD2649105.1"/>
    <property type="molecule type" value="Genomic_DNA"/>
</dbReference>
<evidence type="ECO:0000259" key="2">
    <source>
        <dbReference type="PROSITE" id="PS50110"/>
    </source>
</evidence>
<protein>
    <submittedName>
        <fullName evidence="3">Response regulator</fullName>
    </submittedName>
</protein>
<keyword evidence="1" id="KW-0597">Phosphoprotein</keyword>
<dbReference type="SMART" id="SM00448">
    <property type="entry name" value="REC"/>
    <property type="match status" value="1"/>
</dbReference>
<dbReference type="PROSITE" id="PS50110">
    <property type="entry name" value="RESPONSE_REGULATORY"/>
    <property type="match status" value="1"/>
</dbReference>
<accession>A0ABW5QMY6</accession>
<evidence type="ECO:0000256" key="1">
    <source>
        <dbReference type="PROSITE-ProRule" id="PRU00169"/>
    </source>
</evidence>
<dbReference type="SUPFAM" id="SSF52172">
    <property type="entry name" value="CheY-like"/>
    <property type="match status" value="1"/>
</dbReference>
<feature type="domain" description="Response regulatory" evidence="2">
    <location>
        <begin position="14"/>
        <end position="124"/>
    </location>
</feature>
<reference evidence="4" key="1">
    <citation type="journal article" date="2019" name="Int. J. Syst. Evol. Microbiol.">
        <title>The Global Catalogue of Microorganisms (GCM) 10K type strain sequencing project: providing services to taxonomists for standard genome sequencing and annotation.</title>
        <authorList>
            <consortium name="The Broad Institute Genomics Platform"/>
            <consortium name="The Broad Institute Genome Sequencing Center for Infectious Disease"/>
            <person name="Wu L."/>
            <person name="Ma J."/>
        </authorList>
    </citation>
    <scope>NUCLEOTIDE SEQUENCE [LARGE SCALE GENOMIC DNA]</scope>
    <source>
        <strain evidence="4">CCM 7427</strain>
    </source>
</reference>
<dbReference type="Proteomes" id="UP001597521">
    <property type="component" value="Unassembled WGS sequence"/>
</dbReference>
<evidence type="ECO:0000313" key="4">
    <source>
        <dbReference type="Proteomes" id="UP001597521"/>
    </source>
</evidence>
<proteinExistence type="predicted"/>
<organism evidence="3 4">
    <name type="scientific">Devosia albogilva</name>
    <dbReference type="NCBI Taxonomy" id="429726"/>
    <lineage>
        <taxon>Bacteria</taxon>
        <taxon>Pseudomonadati</taxon>
        <taxon>Pseudomonadota</taxon>
        <taxon>Alphaproteobacteria</taxon>
        <taxon>Hyphomicrobiales</taxon>
        <taxon>Devosiaceae</taxon>
        <taxon>Devosia</taxon>
    </lineage>
</organism>
<dbReference type="InterPro" id="IPR001789">
    <property type="entry name" value="Sig_transdc_resp-reg_receiver"/>
</dbReference>
<comment type="caution">
    <text evidence="3">The sequence shown here is derived from an EMBL/GenBank/DDBJ whole genome shotgun (WGS) entry which is preliminary data.</text>
</comment>
<dbReference type="RefSeq" id="WP_386834526.1">
    <property type="nucleotide sequence ID" value="NZ_JBHUNP010000001.1"/>
</dbReference>
<sequence length="164" mass="17778">MSHFDTADSLQGKRILVVGDDYSVASDICRHLRELGATVLGPAPTPFYAQSLLGRRGVDVAILDVLLYGTTVYSLADELARRTTPIIFATDQDQKDAPSRFQSSPWLRKPLDLGHLIALVHDAAHDRPAQPLSCPSVVPPAEVGPQGVQERLAKVITGLMRSGR</sequence>
<dbReference type="Gene3D" id="3.40.50.2300">
    <property type="match status" value="1"/>
</dbReference>
<feature type="modified residue" description="4-aspartylphosphate" evidence="1">
    <location>
        <position position="64"/>
    </location>
</feature>
<keyword evidence="4" id="KW-1185">Reference proteome</keyword>
<gene>
    <name evidence="3" type="ORF">ACFSX5_15050</name>
</gene>
<evidence type="ECO:0000313" key="3">
    <source>
        <dbReference type="EMBL" id="MFD2649105.1"/>
    </source>
</evidence>
<dbReference type="InterPro" id="IPR011006">
    <property type="entry name" value="CheY-like_superfamily"/>
</dbReference>